<dbReference type="AlphaFoldDB" id="A0A0Q3L8B5"/>
<evidence type="ECO:0000313" key="5">
    <source>
        <dbReference type="Proteomes" id="UP000008810"/>
    </source>
</evidence>
<gene>
    <name evidence="4" type="primary">LOC100829625</name>
    <name evidence="3" type="ORF">BRADI_4g21436v3</name>
</gene>
<feature type="domain" description="DUF6598" evidence="2">
    <location>
        <begin position="281"/>
        <end position="506"/>
    </location>
</feature>
<evidence type="ECO:0000313" key="4">
    <source>
        <dbReference type="EnsemblPlants" id="KQJ88813"/>
    </source>
</evidence>
<dbReference type="Gramene" id="KQJ88813">
    <property type="protein sequence ID" value="KQJ88813"/>
    <property type="gene ID" value="BRADI_4g21436v3"/>
</dbReference>
<feature type="compositionally biased region" description="Basic and acidic residues" evidence="1">
    <location>
        <begin position="149"/>
        <end position="166"/>
    </location>
</feature>
<dbReference type="KEGG" id="bdi:100829625"/>
<proteinExistence type="predicted"/>
<reference evidence="3" key="2">
    <citation type="submission" date="2017-06" db="EMBL/GenBank/DDBJ databases">
        <title>WGS assembly of Brachypodium distachyon.</title>
        <authorList>
            <consortium name="The International Brachypodium Initiative"/>
            <person name="Lucas S."/>
            <person name="Harmon-Smith M."/>
            <person name="Lail K."/>
            <person name="Tice H."/>
            <person name="Grimwood J."/>
            <person name="Bruce D."/>
            <person name="Barry K."/>
            <person name="Shu S."/>
            <person name="Lindquist E."/>
            <person name="Wang M."/>
            <person name="Pitluck S."/>
            <person name="Vogel J.P."/>
            <person name="Garvin D.F."/>
            <person name="Mockler T.C."/>
            <person name="Schmutz J."/>
            <person name="Rokhsar D."/>
            <person name="Bevan M.W."/>
        </authorList>
    </citation>
    <scope>NUCLEOTIDE SEQUENCE</scope>
    <source>
        <strain evidence="3">Bd21</strain>
    </source>
</reference>
<dbReference type="RefSeq" id="XP_003576120.1">
    <property type="nucleotide sequence ID" value="XM_003576072.4"/>
</dbReference>
<dbReference type="Proteomes" id="UP000008810">
    <property type="component" value="Chromosome 4"/>
</dbReference>
<dbReference type="EnsemblPlants" id="KQJ88813">
    <property type="protein sequence ID" value="KQJ88813"/>
    <property type="gene ID" value="BRADI_4g21436v3"/>
</dbReference>
<evidence type="ECO:0000313" key="3">
    <source>
        <dbReference type="EMBL" id="KQJ88813.1"/>
    </source>
</evidence>
<accession>A0A0Q3L8B5</accession>
<organism evidence="3">
    <name type="scientific">Brachypodium distachyon</name>
    <name type="common">Purple false brome</name>
    <name type="synonym">Trachynia distachya</name>
    <dbReference type="NCBI Taxonomy" id="15368"/>
    <lineage>
        <taxon>Eukaryota</taxon>
        <taxon>Viridiplantae</taxon>
        <taxon>Streptophyta</taxon>
        <taxon>Embryophyta</taxon>
        <taxon>Tracheophyta</taxon>
        <taxon>Spermatophyta</taxon>
        <taxon>Magnoliopsida</taxon>
        <taxon>Liliopsida</taxon>
        <taxon>Poales</taxon>
        <taxon>Poaceae</taxon>
        <taxon>BOP clade</taxon>
        <taxon>Pooideae</taxon>
        <taxon>Stipodae</taxon>
        <taxon>Brachypodieae</taxon>
        <taxon>Brachypodium</taxon>
    </lineage>
</organism>
<name>A0A0Q3L8B5_BRADI</name>
<dbReference type="ExpressionAtlas" id="A0A0Q3L8B5">
    <property type="expression patterns" value="baseline and differential"/>
</dbReference>
<protein>
    <recommendedName>
        <fullName evidence="2">DUF6598 domain-containing protein</fullName>
    </recommendedName>
</protein>
<dbReference type="Pfam" id="PF20241">
    <property type="entry name" value="DUF6598"/>
    <property type="match status" value="1"/>
</dbReference>
<reference evidence="4" key="3">
    <citation type="submission" date="2018-08" db="UniProtKB">
        <authorList>
            <consortium name="EnsemblPlants"/>
        </authorList>
    </citation>
    <scope>IDENTIFICATION</scope>
    <source>
        <strain evidence="4">cv. Bd21</strain>
    </source>
</reference>
<evidence type="ECO:0000256" key="1">
    <source>
        <dbReference type="SAM" id="MobiDB-lite"/>
    </source>
</evidence>
<feature type="region of interest" description="Disordered" evidence="1">
    <location>
        <begin position="147"/>
        <end position="166"/>
    </location>
</feature>
<dbReference type="PANTHER" id="PTHR33065">
    <property type="entry name" value="OS07G0486400 PROTEIN"/>
    <property type="match status" value="1"/>
</dbReference>
<sequence length="511" mass="56528">MAVARSCPRSILRLFRRPNVAASSARMHRLSTPSRFLHSYRARAPSRWEPSARARRDAPVNPPFNCVPRFPHGSWNMDGSSGAEDGELGKPNKRCSIPSAEALFTASNDIRNSLGKLFPITRDMDKEENWGKIEEFIAPYGDGCLADGEDSRRKQDPGEVTDGDRDVNETAEDFIAYCSDDGGSSDGEARGQSASDVSDSEEYSSWLAENTFCFPDDGVPDLARLDLSTHRDGAIYRGKYHWRKHFRIADRNETGLDAIPIKQCILKGETCLVHSPSIIWQIFSLKLVKTPVDGGSVHLYGYIAARDDLDPLLNYVVNISRHDPIIVEQGSLIEITGPKRSIDLSSSVLIEYDMRIKTGDREKDDLQLIDGAAIINELVTSAQPFTVRILGKYGAVDMNQLCMFHAVVAAVEVGISEVQSRFDLCISCFTSGFRDEIRLFNGVVGESRGFGSHVIAVLMDTCLDLKFKVGSGSCYSFEHCVSFKAMIHGCTSEELNIEFASVSVKVVWSSL</sequence>
<dbReference type="OrthoDB" id="673623at2759"/>
<keyword evidence="5" id="KW-1185">Reference proteome</keyword>
<feature type="region of interest" description="Disordered" evidence="1">
    <location>
        <begin position="178"/>
        <end position="197"/>
    </location>
</feature>
<dbReference type="PANTHER" id="PTHR33065:SF141">
    <property type="entry name" value="DUF6598 DOMAIN-CONTAINING PROTEIN"/>
    <property type="match status" value="1"/>
</dbReference>
<dbReference type="InterPro" id="IPR046533">
    <property type="entry name" value="DUF6598"/>
</dbReference>
<reference evidence="3 4" key="1">
    <citation type="journal article" date="2010" name="Nature">
        <title>Genome sequencing and analysis of the model grass Brachypodium distachyon.</title>
        <authorList>
            <consortium name="International Brachypodium Initiative"/>
        </authorList>
    </citation>
    <scope>NUCLEOTIDE SEQUENCE [LARGE SCALE GENOMIC DNA]</scope>
    <source>
        <strain evidence="3 4">Bd21</strain>
    </source>
</reference>
<dbReference type="STRING" id="15368.A0A0Q3L8B5"/>
<dbReference type="FunCoup" id="A0A0Q3L8B5">
    <property type="interactions" value="250"/>
</dbReference>
<dbReference type="GeneID" id="100829625"/>
<evidence type="ECO:0000259" key="2">
    <source>
        <dbReference type="Pfam" id="PF20241"/>
    </source>
</evidence>
<dbReference type="EMBL" id="CM000883">
    <property type="protein sequence ID" value="KQJ88813.1"/>
    <property type="molecule type" value="Genomic_DNA"/>
</dbReference>